<evidence type="ECO:0000256" key="3">
    <source>
        <dbReference type="ARBA" id="ARBA00022475"/>
    </source>
</evidence>
<dbReference type="InterPro" id="IPR001611">
    <property type="entry name" value="Leu-rich_rpt"/>
</dbReference>
<organism evidence="14 15">
    <name type="scientific">Quercus rubra</name>
    <name type="common">Northern red oak</name>
    <name type="synonym">Quercus borealis</name>
    <dbReference type="NCBI Taxonomy" id="3512"/>
    <lineage>
        <taxon>Eukaryota</taxon>
        <taxon>Viridiplantae</taxon>
        <taxon>Streptophyta</taxon>
        <taxon>Embryophyta</taxon>
        <taxon>Tracheophyta</taxon>
        <taxon>Spermatophyta</taxon>
        <taxon>Magnoliopsida</taxon>
        <taxon>eudicotyledons</taxon>
        <taxon>Gunneridae</taxon>
        <taxon>Pentapetalae</taxon>
        <taxon>rosids</taxon>
        <taxon>fabids</taxon>
        <taxon>Fagales</taxon>
        <taxon>Fagaceae</taxon>
        <taxon>Quercus</taxon>
    </lineage>
</organism>
<keyword evidence="4" id="KW-0433">Leucine-rich repeat</keyword>
<keyword evidence="5 12" id="KW-0812">Transmembrane</keyword>
<evidence type="ECO:0000256" key="12">
    <source>
        <dbReference type="SAM" id="Phobius"/>
    </source>
</evidence>
<proteinExistence type="inferred from homology"/>
<comment type="similarity">
    <text evidence="2">Belongs to the RLP family.</text>
</comment>
<keyword evidence="3" id="KW-1003">Cell membrane</keyword>
<dbReference type="AlphaFoldDB" id="A0AAN7FNV4"/>
<protein>
    <recommendedName>
        <fullName evidence="16">Leucine-rich repeat-containing N-terminal plant-type domain-containing protein</fullName>
    </recommendedName>
</protein>
<dbReference type="InterPro" id="IPR003591">
    <property type="entry name" value="Leu-rich_rpt_typical-subtyp"/>
</dbReference>
<evidence type="ECO:0000256" key="5">
    <source>
        <dbReference type="ARBA" id="ARBA00022692"/>
    </source>
</evidence>
<evidence type="ECO:0000313" key="14">
    <source>
        <dbReference type="EMBL" id="KAK4597697.1"/>
    </source>
</evidence>
<dbReference type="FunFam" id="3.80.10.10:FF:000095">
    <property type="entry name" value="LRR receptor-like serine/threonine-protein kinase GSO1"/>
    <property type="match status" value="1"/>
</dbReference>
<evidence type="ECO:0000256" key="11">
    <source>
        <dbReference type="ARBA" id="ARBA00023180"/>
    </source>
</evidence>
<dbReference type="Pfam" id="PF00560">
    <property type="entry name" value="LRR_1"/>
    <property type="match status" value="8"/>
</dbReference>
<keyword evidence="6 13" id="KW-0732">Signal</keyword>
<dbReference type="SMART" id="SM00369">
    <property type="entry name" value="LRR_TYP"/>
    <property type="match status" value="6"/>
</dbReference>
<sequence length="867" mass="96505">MASLKTTFLLLSFHCLLLSTKFISLEAIWSNSSAGNTPGLRILQMVFSSWVGQDCCTWLGVGCNNQTGHDIKLDLKSQPVCNQVAGSGVFCKELKLGGELSPSLLDLKYLNYLDLSYNDFQGIPIPNFIGSLNKLSYLDLSYASFGGTIPPHLGNLSNLYYLNLSTYFMNFSVSNLNWLSGLSSLHYLSLISVNPIKASTHWLQVVNMLPSLIELHLSGCEIQNLPQTLQFVNFTSLSVLDLSYNNFNSSLIPHWLFNITGLTNLQLSSCYLKGSIPEIAIGSLCNLRSLDISVLSGCSNSSLEEVDFSWNMLTGNLPYSLGYFKGLKSLLLSRNSFSGLMPANIGNLSRLEELDLSYNKMNGTILESIISEIRFQNLTKMNSFSLSSTKKLLVLNVRHGWIPFFDLTHIEMDGCQLGPAFPAWLRTQKKLMDISLTNAAILDKIPYWLWNLSSQIFNLDLSHNQLSGNIPGSLNFRLYTSIDLSYNLLEGSLPLWPSVTGLHLRNNSLSGEIPIKIYKEIIPSSLNKLKKLSFIDLSNNHFSGEIHDHWKGMQNLYAVDLSKNKLSGGIPDSMCSLPSLIWLQLSNNNLSRDLSSSLENCSHILSLDLGENRFSGTIPEWTAERFFSIVALRLRGNMLSGKILKNCVHMDLVAKGRQLDYGDPILNTIDLLENSLSGEISIEITDLSALHTLNLSLNQLTGKIPENIGDLQCLETLDLSCNHLSGPIPQDMTSITTLSSLNLSFNDLFGQIPTSNQFYTFFFYPSIYGGNPQLCGFPLRTSCSPLSDGGEEHNDQENFDDDEGSEELWFYVSIALGFIVGFWTVCGTLVLKKSGRHAYFHFVNEMKDRLFVAISVNMARLQGKIES</sequence>
<comment type="subcellular location">
    <subcellularLocation>
        <location evidence="1">Cell membrane</location>
        <topology evidence="1">Single-pass type I membrane protein</topology>
    </subcellularLocation>
</comment>
<evidence type="ECO:0008006" key="16">
    <source>
        <dbReference type="Google" id="ProtNLM"/>
    </source>
</evidence>
<evidence type="ECO:0000256" key="2">
    <source>
        <dbReference type="ARBA" id="ARBA00009592"/>
    </source>
</evidence>
<feature type="chain" id="PRO_5042863908" description="Leucine-rich repeat-containing N-terminal plant-type domain-containing protein" evidence="13">
    <location>
        <begin position="28"/>
        <end position="867"/>
    </location>
</feature>
<gene>
    <name evidence="14" type="ORF">RGQ29_015277</name>
</gene>
<dbReference type="EMBL" id="JAXUIC010000003">
    <property type="protein sequence ID" value="KAK4597697.1"/>
    <property type="molecule type" value="Genomic_DNA"/>
</dbReference>
<dbReference type="PANTHER" id="PTHR48063">
    <property type="entry name" value="LRR RECEPTOR-LIKE KINASE"/>
    <property type="match status" value="1"/>
</dbReference>
<keyword evidence="10" id="KW-0675">Receptor</keyword>
<name>A0AAN7FNV4_QUERU</name>
<evidence type="ECO:0000256" key="1">
    <source>
        <dbReference type="ARBA" id="ARBA00004251"/>
    </source>
</evidence>
<dbReference type="PANTHER" id="PTHR48063:SF29">
    <property type="entry name" value="LRR RECEPTOR-LIKE KINASE FAMILY PROTEIN"/>
    <property type="match status" value="1"/>
</dbReference>
<dbReference type="Gene3D" id="3.80.10.10">
    <property type="entry name" value="Ribonuclease Inhibitor"/>
    <property type="match status" value="4"/>
</dbReference>
<evidence type="ECO:0000256" key="7">
    <source>
        <dbReference type="ARBA" id="ARBA00022737"/>
    </source>
</evidence>
<evidence type="ECO:0000256" key="9">
    <source>
        <dbReference type="ARBA" id="ARBA00023136"/>
    </source>
</evidence>
<keyword evidence="7" id="KW-0677">Repeat</keyword>
<feature type="transmembrane region" description="Helical" evidence="12">
    <location>
        <begin position="808"/>
        <end position="831"/>
    </location>
</feature>
<dbReference type="InterPro" id="IPR046956">
    <property type="entry name" value="RLP23-like"/>
</dbReference>
<keyword evidence="11" id="KW-0325">Glycoprotein</keyword>
<keyword evidence="15" id="KW-1185">Reference proteome</keyword>
<evidence type="ECO:0000256" key="4">
    <source>
        <dbReference type="ARBA" id="ARBA00022614"/>
    </source>
</evidence>
<feature type="signal peptide" evidence="13">
    <location>
        <begin position="1"/>
        <end position="27"/>
    </location>
</feature>
<evidence type="ECO:0000256" key="10">
    <source>
        <dbReference type="ARBA" id="ARBA00023170"/>
    </source>
</evidence>
<evidence type="ECO:0000313" key="15">
    <source>
        <dbReference type="Proteomes" id="UP001324115"/>
    </source>
</evidence>
<keyword evidence="8 12" id="KW-1133">Transmembrane helix</keyword>
<dbReference type="InterPro" id="IPR032675">
    <property type="entry name" value="LRR_dom_sf"/>
</dbReference>
<dbReference type="Proteomes" id="UP001324115">
    <property type="component" value="Unassembled WGS sequence"/>
</dbReference>
<reference evidence="14 15" key="1">
    <citation type="journal article" date="2023" name="G3 (Bethesda)">
        <title>A haplotype-resolved chromosome-scale genome for Quercus rubra L. provides insights into the genetics of adaptive traits for red oak species.</title>
        <authorList>
            <person name="Kapoor B."/>
            <person name="Jenkins J."/>
            <person name="Schmutz J."/>
            <person name="Zhebentyayeva T."/>
            <person name="Kuelheim C."/>
            <person name="Coggeshall M."/>
            <person name="Heim C."/>
            <person name="Lasky J.R."/>
            <person name="Leites L."/>
            <person name="Islam-Faridi N."/>
            <person name="Romero-Severson J."/>
            <person name="DeLeo V.L."/>
            <person name="Lucas S.M."/>
            <person name="Lazic D."/>
            <person name="Gailing O."/>
            <person name="Carlson J."/>
            <person name="Staton M."/>
        </authorList>
    </citation>
    <scope>NUCLEOTIDE SEQUENCE [LARGE SCALE GENOMIC DNA]</scope>
    <source>
        <strain evidence="14">Pseudo-F2</strain>
    </source>
</reference>
<keyword evidence="9 12" id="KW-0472">Membrane</keyword>
<dbReference type="SUPFAM" id="SSF52058">
    <property type="entry name" value="L domain-like"/>
    <property type="match status" value="1"/>
</dbReference>
<evidence type="ECO:0000256" key="13">
    <source>
        <dbReference type="SAM" id="SignalP"/>
    </source>
</evidence>
<comment type="caution">
    <text evidence="14">The sequence shown here is derived from an EMBL/GenBank/DDBJ whole genome shotgun (WGS) entry which is preliminary data.</text>
</comment>
<dbReference type="SUPFAM" id="SSF52047">
    <property type="entry name" value="RNI-like"/>
    <property type="match status" value="1"/>
</dbReference>
<accession>A0AAN7FNV4</accession>
<dbReference type="Pfam" id="PF13855">
    <property type="entry name" value="LRR_8"/>
    <property type="match status" value="1"/>
</dbReference>
<evidence type="ECO:0000256" key="8">
    <source>
        <dbReference type="ARBA" id="ARBA00022989"/>
    </source>
</evidence>
<dbReference type="GO" id="GO:0005886">
    <property type="term" value="C:plasma membrane"/>
    <property type="evidence" value="ECO:0007669"/>
    <property type="project" value="UniProtKB-SubCell"/>
</dbReference>
<evidence type="ECO:0000256" key="6">
    <source>
        <dbReference type="ARBA" id="ARBA00022729"/>
    </source>
</evidence>